<dbReference type="FunFam" id="3.80.10.10:FF:000041">
    <property type="entry name" value="LRR receptor-like serine/threonine-protein kinase ERECTA"/>
    <property type="match status" value="1"/>
</dbReference>
<keyword evidence="3" id="KW-1003">Cell membrane</keyword>
<feature type="transmembrane region" description="Helical" evidence="12">
    <location>
        <begin position="943"/>
        <end position="964"/>
    </location>
</feature>
<sequence>MIISSGGTMANTKIFGYYVIALLFLYTSTQYVVTSLNVSTLCIKEERVALLKVKKDLKDPANCLSSWVGEDCCNWKGIQCDNQTGHVLKLKLRYYHICNKNTISLSLSPFSSNHHPLSGEINPSITDLKHLSHLDLSYNDFKRIPIPKFIGSLHMLNYLDLSYANFSGMVPNHLVNLSNLHYLDISSSYSSSYSSLQVSDFSWLFALSSLRYLSMHNLKFTTLPHELFRAMNKMSSLIELDLSLCNITSLPPSSPFLNITSLSLLDLSDNPFNSSIPSWLFNMSSLTKLDLSYSSLRGFLPSTLGRWKICKLQILHLSHNLITDDIADMIEAMSCSNQSLKILDLGYNQLTGKLSNSLGQFTSLIDLDLRGNSVKSHSGVSGPIPTSIGNLSRLLTLNLEGNMMNGTIPESIGQLTRLYSLNLLENYWEGTMTNIHFQNLTDLISFSVSSKNNRLSLKVTDDWVPPFKDLTYVEIRSCQVGSTFPDWLKTQIDLNEIILENAGIFGEIPHWLYNISSQIENLDLSHNKISGYLPKKMNFTSSNNPIVDFSHNHLKGSVQIWSGLSALFLRNNSLSGKLPANIGEEMSHLQMLDISHNFLNKSIPLSLNKIQNLSFLDLSNNYLTGEIPEFSMGMKRLSIIDLSNNRLAGGIPTSICSLPFLSILELSNNNLSADLSFVFQKCFRLKILSLKYNKLFGSIPKGINKHIPSLSELLIRGNTLTGSIPKELCHLLSLHLMDLAENNLSGSIPTCLGDVHGFKLPQMYFSNSSIYQIWGYESYTRHTELVLKGRIIEYLNQSPVQSIIDLSKNNLSGEIPEKITQLIHLGALNLSWNHLTGDIPNNIGSLKDLESLDLSHNHLSGPIPTSMASMTFLSHLNLSHNNLSGQIPRGNQFGTFNEPSIYEGNPGLCGEPLPTNCSSLLHRKREHEDDGDGDDEKIERLKLYASIAAGYITGFWIVCGSLMLKRSWRHAYFNFVFDMRDKLLVFVVVNLGRVNRRFGSERN</sequence>
<reference evidence="14 15" key="2">
    <citation type="journal article" date="2017" name="Front. Plant Sci.">
        <title>Gene Classification and Mining of Molecular Markers Useful in Red Clover (Trifolium pratense) Breeding.</title>
        <authorList>
            <person name="Istvanek J."/>
            <person name="Dluhosova J."/>
            <person name="Dluhos P."/>
            <person name="Patkova L."/>
            <person name="Nedelnik J."/>
            <person name="Repkova J."/>
        </authorList>
    </citation>
    <scope>NUCLEOTIDE SEQUENCE [LARGE SCALE GENOMIC DNA]</scope>
    <source>
        <strain evidence="15">cv. Tatra</strain>
        <tissue evidence="14">Young leaves</tissue>
    </source>
</reference>
<dbReference type="PANTHER" id="PTHR48063:SF29">
    <property type="entry name" value="LRR RECEPTOR-LIKE KINASE FAMILY PROTEIN"/>
    <property type="match status" value="1"/>
</dbReference>
<dbReference type="InterPro" id="IPR003591">
    <property type="entry name" value="Leu-rich_rpt_typical-subtyp"/>
</dbReference>
<evidence type="ECO:0000256" key="5">
    <source>
        <dbReference type="ARBA" id="ARBA00022692"/>
    </source>
</evidence>
<accession>A0A2K3P801</accession>
<evidence type="ECO:0000313" key="14">
    <source>
        <dbReference type="EMBL" id="PNY11411.1"/>
    </source>
</evidence>
<proteinExistence type="inferred from homology"/>
<comment type="similarity">
    <text evidence="2">Belongs to the RLP family.</text>
</comment>
<keyword evidence="10 14" id="KW-0675">Receptor</keyword>
<evidence type="ECO:0000256" key="3">
    <source>
        <dbReference type="ARBA" id="ARBA00022475"/>
    </source>
</evidence>
<dbReference type="GO" id="GO:0016301">
    <property type="term" value="F:kinase activity"/>
    <property type="evidence" value="ECO:0007669"/>
    <property type="project" value="UniProtKB-KW"/>
</dbReference>
<feature type="transmembrane region" description="Helical" evidence="12">
    <location>
        <begin position="14"/>
        <end position="33"/>
    </location>
</feature>
<dbReference type="InterPro" id="IPR001611">
    <property type="entry name" value="Leu-rich_rpt"/>
</dbReference>
<keyword evidence="6" id="KW-0732">Signal</keyword>
<keyword evidence="9 12" id="KW-0472">Membrane</keyword>
<organism evidence="14 15">
    <name type="scientific">Trifolium pratense</name>
    <name type="common">Red clover</name>
    <dbReference type="NCBI Taxonomy" id="57577"/>
    <lineage>
        <taxon>Eukaryota</taxon>
        <taxon>Viridiplantae</taxon>
        <taxon>Streptophyta</taxon>
        <taxon>Embryophyta</taxon>
        <taxon>Tracheophyta</taxon>
        <taxon>Spermatophyta</taxon>
        <taxon>Magnoliopsida</taxon>
        <taxon>eudicotyledons</taxon>
        <taxon>Gunneridae</taxon>
        <taxon>Pentapetalae</taxon>
        <taxon>rosids</taxon>
        <taxon>fabids</taxon>
        <taxon>Fabales</taxon>
        <taxon>Fabaceae</taxon>
        <taxon>Papilionoideae</taxon>
        <taxon>50 kb inversion clade</taxon>
        <taxon>NPAAA clade</taxon>
        <taxon>Hologalegina</taxon>
        <taxon>IRL clade</taxon>
        <taxon>Trifolieae</taxon>
        <taxon>Trifolium</taxon>
    </lineage>
</organism>
<keyword evidence="11" id="KW-0325">Glycoprotein</keyword>
<keyword evidence="4" id="KW-0433">Leucine-rich repeat</keyword>
<feature type="domain" description="Leucine-rich repeat-containing N-terminal plant-type" evidence="13">
    <location>
        <begin position="45"/>
        <end position="81"/>
    </location>
</feature>
<dbReference type="SMART" id="SM00369">
    <property type="entry name" value="LRR_TYP"/>
    <property type="match status" value="9"/>
</dbReference>
<evidence type="ECO:0000256" key="9">
    <source>
        <dbReference type="ARBA" id="ARBA00023136"/>
    </source>
</evidence>
<dbReference type="PANTHER" id="PTHR48063">
    <property type="entry name" value="LRR RECEPTOR-LIKE KINASE"/>
    <property type="match status" value="1"/>
</dbReference>
<dbReference type="Pfam" id="PF08263">
    <property type="entry name" value="LRRNT_2"/>
    <property type="match status" value="1"/>
</dbReference>
<keyword evidence="8 12" id="KW-1133">Transmembrane helix</keyword>
<dbReference type="InterPro" id="IPR046956">
    <property type="entry name" value="RLP23-like"/>
</dbReference>
<comment type="subcellular location">
    <subcellularLocation>
        <location evidence="1">Cell membrane</location>
        <topology evidence="1">Single-pass type I membrane protein</topology>
    </subcellularLocation>
</comment>
<protein>
    <submittedName>
        <fullName evidence="14">LRR receptor-like kinase resistance protein</fullName>
    </submittedName>
</protein>
<evidence type="ECO:0000256" key="11">
    <source>
        <dbReference type="ARBA" id="ARBA00023180"/>
    </source>
</evidence>
<keyword evidence="5 12" id="KW-0812">Transmembrane</keyword>
<evidence type="ECO:0000256" key="2">
    <source>
        <dbReference type="ARBA" id="ARBA00009592"/>
    </source>
</evidence>
<evidence type="ECO:0000256" key="8">
    <source>
        <dbReference type="ARBA" id="ARBA00022989"/>
    </source>
</evidence>
<keyword evidence="7" id="KW-0677">Repeat</keyword>
<reference evidence="14 15" key="1">
    <citation type="journal article" date="2014" name="Am. J. Bot.">
        <title>Genome assembly and annotation for red clover (Trifolium pratense; Fabaceae).</title>
        <authorList>
            <person name="Istvanek J."/>
            <person name="Jaros M."/>
            <person name="Krenek A."/>
            <person name="Repkova J."/>
        </authorList>
    </citation>
    <scope>NUCLEOTIDE SEQUENCE [LARGE SCALE GENOMIC DNA]</scope>
    <source>
        <strain evidence="15">cv. Tatra</strain>
        <tissue evidence="14">Young leaves</tissue>
    </source>
</reference>
<name>A0A2K3P801_TRIPR</name>
<dbReference type="PROSITE" id="PS51450">
    <property type="entry name" value="LRR"/>
    <property type="match status" value="1"/>
</dbReference>
<gene>
    <name evidence="14" type="ORF">L195_g008017</name>
</gene>
<keyword evidence="14" id="KW-0418">Kinase</keyword>
<evidence type="ECO:0000259" key="13">
    <source>
        <dbReference type="Pfam" id="PF08263"/>
    </source>
</evidence>
<dbReference type="SMART" id="SM00365">
    <property type="entry name" value="LRR_SD22"/>
    <property type="match status" value="6"/>
</dbReference>
<dbReference type="InterPro" id="IPR032675">
    <property type="entry name" value="LRR_dom_sf"/>
</dbReference>
<dbReference type="AlphaFoldDB" id="A0A2K3P801"/>
<dbReference type="SUPFAM" id="SSF52058">
    <property type="entry name" value="L domain-like"/>
    <property type="match status" value="4"/>
</dbReference>
<dbReference type="Pfam" id="PF00560">
    <property type="entry name" value="LRR_1"/>
    <property type="match status" value="10"/>
</dbReference>
<evidence type="ECO:0000256" key="7">
    <source>
        <dbReference type="ARBA" id="ARBA00022737"/>
    </source>
</evidence>
<evidence type="ECO:0000256" key="10">
    <source>
        <dbReference type="ARBA" id="ARBA00023170"/>
    </source>
</evidence>
<dbReference type="GO" id="GO:0005886">
    <property type="term" value="C:plasma membrane"/>
    <property type="evidence" value="ECO:0007669"/>
    <property type="project" value="UniProtKB-SubCell"/>
</dbReference>
<evidence type="ECO:0000256" key="12">
    <source>
        <dbReference type="SAM" id="Phobius"/>
    </source>
</evidence>
<evidence type="ECO:0000313" key="15">
    <source>
        <dbReference type="Proteomes" id="UP000236291"/>
    </source>
</evidence>
<comment type="caution">
    <text evidence="14">The sequence shown here is derived from an EMBL/GenBank/DDBJ whole genome shotgun (WGS) entry which is preliminary data.</text>
</comment>
<evidence type="ECO:0000256" key="4">
    <source>
        <dbReference type="ARBA" id="ARBA00022614"/>
    </source>
</evidence>
<dbReference type="PRINTS" id="PR00019">
    <property type="entry name" value="LEURICHRPT"/>
</dbReference>
<dbReference type="Proteomes" id="UP000236291">
    <property type="component" value="Unassembled WGS sequence"/>
</dbReference>
<evidence type="ECO:0000256" key="6">
    <source>
        <dbReference type="ARBA" id="ARBA00022729"/>
    </source>
</evidence>
<dbReference type="FunFam" id="3.80.10.10:FF:000213">
    <property type="entry name" value="Tyrosine-sulfated glycopeptide receptor 1"/>
    <property type="match status" value="1"/>
</dbReference>
<dbReference type="STRING" id="57577.A0A2K3P801"/>
<evidence type="ECO:0000256" key="1">
    <source>
        <dbReference type="ARBA" id="ARBA00004251"/>
    </source>
</evidence>
<dbReference type="EMBL" id="ASHM01004518">
    <property type="protein sequence ID" value="PNY11411.1"/>
    <property type="molecule type" value="Genomic_DNA"/>
</dbReference>
<dbReference type="InterPro" id="IPR013210">
    <property type="entry name" value="LRR_N_plant-typ"/>
</dbReference>
<keyword evidence="14" id="KW-0808">Transferase</keyword>
<dbReference type="Gene3D" id="3.80.10.10">
    <property type="entry name" value="Ribonuclease Inhibitor"/>
    <property type="match status" value="4"/>
</dbReference>